<reference evidence="6" key="1">
    <citation type="journal article" date="2019" name="Int. J. Syst. Evol. Microbiol.">
        <title>The Global Catalogue of Microorganisms (GCM) 10K type strain sequencing project: providing services to taxonomists for standard genome sequencing and annotation.</title>
        <authorList>
            <consortium name="The Broad Institute Genomics Platform"/>
            <consortium name="The Broad Institute Genome Sequencing Center for Infectious Disease"/>
            <person name="Wu L."/>
            <person name="Ma J."/>
        </authorList>
    </citation>
    <scope>NUCLEOTIDE SEQUENCE [LARGE SCALE GENOMIC DNA]</scope>
    <source>
        <strain evidence="6">CCUG 70865</strain>
    </source>
</reference>
<dbReference type="InterPro" id="IPR050123">
    <property type="entry name" value="Prok_molybdopt-oxidoreductase"/>
</dbReference>
<evidence type="ECO:0000313" key="5">
    <source>
        <dbReference type="EMBL" id="MFD1604817.1"/>
    </source>
</evidence>
<dbReference type="InterPro" id="IPR009010">
    <property type="entry name" value="Asp_de-COase-like_dom_sf"/>
</dbReference>
<keyword evidence="1" id="KW-0479">Metal-binding</keyword>
<keyword evidence="6" id="KW-1185">Reference proteome</keyword>
<dbReference type="SUPFAM" id="SSF53706">
    <property type="entry name" value="Formate dehydrogenase/DMSO reductase, domains 1-3"/>
    <property type="match status" value="1"/>
</dbReference>
<dbReference type="Pfam" id="PF00384">
    <property type="entry name" value="Molybdopterin"/>
    <property type="match status" value="1"/>
</dbReference>
<dbReference type="InterPro" id="IPR006656">
    <property type="entry name" value="Mopterin_OxRdtase"/>
</dbReference>
<comment type="caution">
    <text evidence="5">The sequence shown here is derived from an EMBL/GenBank/DDBJ whole genome shotgun (WGS) entry which is preliminary data.</text>
</comment>
<evidence type="ECO:0000259" key="4">
    <source>
        <dbReference type="Pfam" id="PF00384"/>
    </source>
</evidence>
<keyword evidence="3" id="KW-0411">Iron-sulfur</keyword>
<dbReference type="EMBL" id="JBHUDZ010000016">
    <property type="protein sequence ID" value="MFD1604817.1"/>
    <property type="molecule type" value="Genomic_DNA"/>
</dbReference>
<evidence type="ECO:0000256" key="2">
    <source>
        <dbReference type="ARBA" id="ARBA00023004"/>
    </source>
</evidence>
<dbReference type="InterPro" id="IPR010046">
    <property type="entry name" value="Mopterin_OxRdtse_a_bac"/>
</dbReference>
<dbReference type="PANTHER" id="PTHR43105:SF4">
    <property type="entry name" value="PROTEIN YDEP"/>
    <property type="match status" value="1"/>
</dbReference>
<protein>
    <submittedName>
        <fullName evidence="5">FdhF/YdeP family oxidoreductase</fullName>
    </submittedName>
</protein>
<name>A0ABW4HHH4_9FLAO</name>
<evidence type="ECO:0000256" key="3">
    <source>
        <dbReference type="ARBA" id="ARBA00023014"/>
    </source>
</evidence>
<organism evidence="5 6">
    <name type="scientific">Flavobacterium artemisiae</name>
    <dbReference type="NCBI Taxonomy" id="2126556"/>
    <lineage>
        <taxon>Bacteria</taxon>
        <taxon>Pseudomonadati</taxon>
        <taxon>Bacteroidota</taxon>
        <taxon>Flavobacteriia</taxon>
        <taxon>Flavobacteriales</taxon>
        <taxon>Flavobacteriaceae</taxon>
        <taxon>Flavobacterium</taxon>
    </lineage>
</organism>
<evidence type="ECO:0000313" key="6">
    <source>
        <dbReference type="Proteomes" id="UP001597138"/>
    </source>
</evidence>
<proteinExistence type="predicted"/>
<dbReference type="PIRSF" id="PIRSF000144">
    <property type="entry name" value="CbbBc"/>
    <property type="match status" value="1"/>
</dbReference>
<dbReference type="PANTHER" id="PTHR43105">
    <property type="entry name" value="RESPIRATORY NITRATE REDUCTASE"/>
    <property type="match status" value="1"/>
</dbReference>
<dbReference type="InterPro" id="IPR041953">
    <property type="entry name" value="YdeP_MopB"/>
</dbReference>
<dbReference type="Proteomes" id="UP001597138">
    <property type="component" value="Unassembled WGS sequence"/>
</dbReference>
<sequence length="788" mass="87651">MNEDQKPNTDNLASKLPEAENPYQLSKLKLTKVEKWAAGVPAVLAAVSDLIEDKTVLRGGKALFKMNQIGGFDCSSCAWPDPDDDRSPLGEYCENGAKALAEEATTKKVTAAFFKENSVYSLSKLDDYQIGKMGRLTEPMYLPVGGTHYQPISWEDAFSKIASHLNALESPNEAAFYTSGRTSNEASFLYQLFAKEFGTNNMPDCSNMCHETSGTALKTTIGIGKGTVTLEDFYDTDVIVIIGQNPGTNAPRMLSALEKGKKNGAKIIAVNPLPEAGLMGFHNPQAVKGIIGSGGKLADLFLPIKINGDMALLKAIEILLFDLEKKNPGEVFDHAFIKEKTTGYESYQKQFENLDFDHLAFLSGVPKNLIIEAAEILAFKKRIIVCWGMGLTQQPNGVDMIREIVNILLLKGSIGKPGAGVCPVRGHSNVQGNRTMLIDEKPTNEQLDRLQKYFGFNPPRNHGYDVVRTIKAIHEEKVKFMFCMGGNFLSAAPDTTYTAEAFRKLKMLVCVSTKLNRGHLVHGKESIILPTFSRSDMDIVNNEVQIISTENSMGVVQSSKGVLKPISDQLINETQIVCRMAAATLENKTVINWQRYHDSYDAVREAIENCIPGFENYNQRVREKGGFYLPNAPRHGKFNAKETADRAAFTLTELPYNALGPDEYLMATTRTHDQFNTTIYGMDDRYRGIKNERRVIFMNQNDIDKGGFESGEKVDLFNYDDGIVRIAPLFIIVPYQIPERNAVTYFPETNVLVSVNNVVKESNMPASKYVKIKVKKHDPAIYENIKQI</sequence>
<gene>
    <name evidence="5" type="ORF">ACFSC2_18915</name>
</gene>
<dbReference type="SUPFAM" id="SSF50692">
    <property type="entry name" value="ADC-like"/>
    <property type="match status" value="1"/>
</dbReference>
<dbReference type="Gene3D" id="3.40.50.740">
    <property type="match status" value="1"/>
</dbReference>
<dbReference type="NCBIfam" id="TIGR01701">
    <property type="entry name" value="Fdhalpha-like"/>
    <property type="match status" value="1"/>
</dbReference>
<keyword evidence="2" id="KW-0408">Iron</keyword>
<evidence type="ECO:0000256" key="1">
    <source>
        <dbReference type="ARBA" id="ARBA00022723"/>
    </source>
</evidence>
<dbReference type="Gene3D" id="3.40.228.10">
    <property type="entry name" value="Dimethylsulfoxide Reductase, domain 2"/>
    <property type="match status" value="1"/>
</dbReference>
<dbReference type="RefSeq" id="WP_379815903.1">
    <property type="nucleotide sequence ID" value="NZ_JBHUDZ010000016.1"/>
</dbReference>
<dbReference type="CDD" id="cd02767">
    <property type="entry name" value="MopB_ydeP"/>
    <property type="match status" value="1"/>
</dbReference>
<feature type="domain" description="Molybdopterin oxidoreductase" evidence="4">
    <location>
        <begin position="135"/>
        <end position="513"/>
    </location>
</feature>
<accession>A0ABW4HHH4</accession>